<organism evidence="1 2">
    <name type="scientific">Neorhodopirellula pilleata</name>
    <dbReference type="NCBI Taxonomy" id="2714738"/>
    <lineage>
        <taxon>Bacteria</taxon>
        <taxon>Pseudomonadati</taxon>
        <taxon>Planctomycetota</taxon>
        <taxon>Planctomycetia</taxon>
        <taxon>Pirellulales</taxon>
        <taxon>Pirellulaceae</taxon>
        <taxon>Neorhodopirellula</taxon>
    </lineage>
</organism>
<comment type="caution">
    <text evidence="1">The sequence shown here is derived from an EMBL/GenBank/DDBJ whole genome shotgun (WGS) entry which is preliminary data.</text>
</comment>
<reference evidence="1 2" key="1">
    <citation type="submission" date="2019-02" db="EMBL/GenBank/DDBJ databases">
        <title>Deep-cultivation of Planctomycetes and their phenomic and genomic characterization uncovers novel biology.</title>
        <authorList>
            <person name="Wiegand S."/>
            <person name="Jogler M."/>
            <person name="Boedeker C."/>
            <person name="Pinto D."/>
            <person name="Vollmers J."/>
            <person name="Rivas-Marin E."/>
            <person name="Kohn T."/>
            <person name="Peeters S.H."/>
            <person name="Heuer A."/>
            <person name="Rast P."/>
            <person name="Oberbeckmann S."/>
            <person name="Bunk B."/>
            <person name="Jeske O."/>
            <person name="Meyerdierks A."/>
            <person name="Storesund J.E."/>
            <person name="Kallscheuer N."/>
            <person name="Luecker S."/>
            <person name="Lage O.M."/>
            <person name="Pohl T."/>
            <person name="Merkel B.J."/>
            <person name="Hornburger P."/>
            <person name="Mueller R.-W."/>
            <person name="Bruemmer F."/>
            <person name="Labrenz M."/>
            <person name="Spormann A.M."/>
            <person name="Op Den Camp H."/>
            <person name="Overmann J."/>
            <person name="Amann R."/>
            <person name="Jetten M.S.M."/>
            <person name="Mascher T."/>
            <person name="Medema M.H."/>
            <person name="Devos D.P."/>
            <person name="Kaster A.-K."/>
            <person name="Ovreas L."/>
            <person name="Rohde M."/>
            <person name="Galperin M.Y."/>
            <person name="Jogler C."/>
        </authorList>
    </citation>
    <scope>NUCLEOTIDE SEQUENCE [LARGE SCALE GENOMIC DNA]</scope>
    <source>
        <strain evidence="1 2">Pla100</strain>
    </source>
</reference>
<dbReference type="RefSeq" id="WP_146578902.1">
    <property type="nucleotide sequence ID" value="NZ_SJPM01000007.1"/>
</dbReference>
<protein>
    <submittedName>
        <fullName evidence="1">Uncharacterized protein</fullName>
    </submittedName>
</protein>
<accession>A0A5C6A6N7</accession>
<dbReference type="Proteomes" id="UP000316213">
    <property type="component" value="Unassembled WGS sequence"/>
</dbReference>
<keyword evidence="2" id="KW-1185">Reference proteome</keyword>
<proteinExistence type="predicted"/>
<evidence type="ECO:0000313" key="2">
    <source>
        <dbReference type="Proteomes" id="UP000316213"/>
    </source>
</evidence>
<gene>
    <name evidence="1" type="ORF">Pla100_35270</name>
</gene>
<dbReference type="EMBL" id="SJPM01000007">
    <property type="protein sequence ID" value="TWT94948.1"/>
    <property type="molecule type" value="Genomic_DNA"/>
</dbReference>
<sequence>MSMIDLSLPGGRSVSSTFIFVSETTTFIDLRAATEELAIKSLVARLYPGGPIQVVGDRFEPYFTLIGFNSSPLEEDLGYGSHLAVLSFGSEFPVNLQRELLQLESRIDWDRYARDFYFDSGRK</sequence>
<dbReference type="AlphaFoldDB" id="A0A5C6A6N7"/>
<evidence type="ECO:0000313" key="1">
    <source>
        <dbReference type="EMBL" id="TWT94948.1"/>
    </source>
</evidence>
<name>A0A5C6A6N7_9BACT</name>